<organism evidence="1">
    <name type="scientific">Utricularia reniformis</name>
    <dbReference type="NCBI Taxonomy" id="192314"/>
    <lineage>
        <taxon>Eukaryota</taxon>
        <taxon>Viridiplantae</taxon>
        <taxon>Streptophyta</taxon>
        <taxon>Embryophyta</taxon>
        <taxon>Tracheophyta</taxon>
        <taxon>Spermatophyta</taxon>
        <taxon>Magnoliopsida</taxon>
        <taxon>eudicotyledons</taxon>
        <taxon>Gunneridae</taxon>
        <taxon>Pentapetalae</taxon>
        <taxon>asterids</taxon>
        <taxon>lamiids</taxon>
        <taxon>Lamiales</taxon>
        <taxon>Lentibulariaceae</taxon>
        <taxon>Utricularia</taxon>
    </lineage>
</organism>
<name>A0A1Y0B335_9LAMI</name>
<gene>
    <name evidence="1" type="ORF">AEK19_MT1612</name>
</gene>
<reference evidence="1" key="1">
    <citation type="submission" date="2017-03" db="EMBL/GenBank/DDBJ databases">
        <title>The mitochondrial genome of the carnivorous plant Utricularia reniformis (Lentibulariaceae): structure, comparative analysis and evolutionary landmarks.</title>
        <authorList>
            <person name="Silva S.R."/>
            <person name="Alvarenga D.O."/>
            <person name="Michael T.P."/>
            <person name="Miranda V.F.O."/>
            <person name="Varani A.M."/>
        </authorList>
    </citation>
    <scope>NUCLEOTIDE SEQUENCE</scope>
</reference>
<protein>
    <submittedName>
        <fullName evidence="1">Uncharacterized protein</fullName>
    </submittedName>
</protein>
<accession>A0A1Y0B335</accession>
<evidence type="ECO:0000313" key="1">
    <source>
        <dbReference type="EMBL" id="ART31797.1"/>
    </source>
</evidence>
<proteinExistence type="predicted"/>
<geneLocation type="mitochondrion" evidence="1"/>
<dbReference type="EMBL" id="KY774314">
    <property type="protein sequence ID" value="ART31797.1"/>
    <property type="molecule type" value="Genomic_DNA"/>
</dbReference>
<dbReference type="AlphaFoldDB" id="A0A1Y0B335"/>
<sequence length="59" mass="6703">MRHCISLVSSRNFSKVGHLGSTRAFSNLFIYSESSISEQTIDQDKLRAGNPFHSCMSHW</sequence>
<keyword evidence="1" id="KW-0496">Mitochondrion</keyword>